<dbReference type="SUPFAM" id="SSF53850">
    <property type="entry name" value="Periplasmic binding protein-like II"/>
    <property type="match status" value="1"/>
</dbReference>
<organism evidence="1 2">
    <name type="scientific">Anaeromicropila herbilytica</name>
    <dbReference type="NCBI Taxonomy" id="2785025"/>
    <lineage>
        <taxon>Bacteria</taxon>
        <taxon>Bacillati</taxon>
        <taxon>Bacillota</taxon>
        <taxon>Clostridia</taxon>
        <taxon>Lachnospirales</taxon>
        <taxon>Lachnospiraceae</taxon>
        <taxon>Anaeromicropila</taxon>
    </lineage>
</organism>
<dbReference type="EMBL" id="AP024169">
    <property type="protein sequence ID" value="BCN31231.1"/>
    <property type="molecule type" value="Genomic_DNA"/>
</dbReference>
<dbReference type="AlphaFoldDB" id="A0A7R7EMA7"/>
<dbReference type="PROSITE" id="PS51257">
    <property type="entry name" value="PROKAR_LIPOPROTEIN"/>
    <property type="match status" value="1"/>
</dbReference>
<name>A0A7R7EMA7_9FIRM</name>
<dbReference type="PANTHER" id="PTHR43649">
    <property type="entry name" value="ARABINOSE-BINDING PROTEIN-RELATED"/>
    <property type="match status" value="1"/>
</dbReference>
<evidence type="ECO:0000313" key="2">
    <source>
        <dbReference type="Proteomes" id="UP000595897"/>
    </source>
</evidence>
<gene>
    <name evidence="1" type="ORF">bsdtb5_25260</name>
</gene>
<dbReference type="KEGG" id="ahb:bsdtb5_25260"/>
<dbReference type="Gene3D" id="3.40.190.10">
    <property type="entry name" value="Periplasmic binding protein-like II"/>
    <property type="match status" value="2"/>
</dbReference>
<dbReference type="PANTHER" id="PTHR43649:SF12">
    <property type="entry name" value="DIACETYLCHITOBIOSE BINDING PROTEIN DASA"/>
    <property type="match status" value="1"/>
</dbReference>
<protein>
    <recommendedName>
        <fullName evidence="3">ABC transporter substrate-binding protein</fullName>
    </recommendedName>
</protein>
<dbReference type="Proteomes" id="UP000595897">
    <property type="component" value="Chromosome"/>
</dbReference>
<sequence length="593" mass="65050">MRKMKASRIISLLLVLVMVFSLVGCKKDSSDSKGDKKGSTGTTTDANGNKKYDKFITVDVFATEANNQGTQPGWFAKIVKDKFNMELNIIAPNVAGGGDTLFQTRSAAGDLGDLVIIGSDGDKLKDVVNAGLLTDMSDMIKTRKNVSQYTAAIENAQKIAGKDGVWAIPKSVSSQPATNPSESGEPTFGPYLRYDVYQKAGSPDINTLEDLIPVLKKMQDASPKSDSGKKTYAMSLFKDWDGNMMNNAKQPTCYYGYDEMGFVLSKADGSDDQSIIDSNSQYIRSLKLFYSANQAGILDPDSATQNYDTLSNKYKDGAVLFSFWPWQGQSLYNSADNTKAGKGFMLVPIKDQKIFSYGCKPAGDKVVVGIGSKAEDPERLMDFIDWMYSTEGIEILSGAGIKGLTWDVNAEGKPELTDYGMKAQYDQNVDQTVPDEFGGGTYREGVSWLNFTPVVASDTDPTTKAPYSYALWDSTIAARATTLTKAWQDQYKAKDTFTYLKDNNQLLVAPGTSYVVTNTSSDIEALRNQCKTVIIDYSWKMIFAKNEKEFNSLLKDMQDTVNGLGYKDVLKFDLKCAKEQTAARQAAAAEATK</sequence>
<keyword evidence="2" id="KW-1185">Reference proteome</keyword>
<proteinExistence type="predicted"/>
<dbReference type="RefSeq" id="WP_271712371.1">
    <property type="nucleotide sequence ID" value="NZ_AP024169.1"/>
</dbReference>
<evidence type="ECO:0000313" key="1">
    <source>
        <dbReference type="EMBL" id="BCN31231.1"/>
    </source>
</evidence>
<accession>A0A7R7EMA7</accession>
<reference evidence="1 2" key="1">
    <citation type="submission" date="2020-11" db="EMBL/GenBank/DDBJ databases">
        <title>Draft genome sequencing of a Lachnospiraceae strain isolated from anoxic soil subjected to BSD treatment.</title>
        <authorList>
            <person name="Uek A."/>
            <person name="Tonouchi A."/>
        </authorList>
    </citation>
    <scope>NUCLEOTIDE SEQUENCE [LARGE SCALE GENOMIC DNA]</scope>
    <source>
        <strain evidence="1 2">TB5</strain>
    </source>
</reference>
<evidence type="ECO:0008006" key="3">
    <source>
        <dbReference type="Google" id="ProtNLM"/>
    </source>
</evidence>
<dbReference type="InterPro" id="IPR050490">
    <property type="entry name" value="Bact_solute-bd_prot1"/>
</dbReference>